<dbReference type="GeneID" id="116409856"/>
<dbReference type="InterPro" id="IPR000663">
    <property type="entry name" value="Natr_peptide"/>
</dbReference>
<keyword evidence="6 8" id="KW-0838">Vasoactive</keyword>
<evidence type="ECO:0000256" key="3">
    <source>
        <dbReference type="ARBA" id="ARBA00022525"/>
    </source>
</evidence>
<dbReference type="RefSeq" id="XP_031755497.1">
    <property type="nucleotide sequence ID" value="XM_031899637.1"/>
</dbReference>
<dbReference type="Proteomes" id="UP000008143">
    <property type="component" value="Chromosome 3"/>
</dbReference>
<dbReference type="RefSeq" id="XP_031755498.1">
    <property type="nucleotide sequence ID" value="XM_031899638.1"/>
</dbReference>
<dbReference type="OrthoDB" id="8911465at2759"/>
<evidence type="ECO:0000256" key="1">
    <source>
        <dbReference type="ARBA" id="ARBA00004613"/>
    </source>
</evidence>
<keyword evidence="4" id="KW-0165">Cleavage on pair of basic residues</keyword>
<dbReference type="PROSITE" id="PS00263">
    <property type="entry name" value="NATRIURETIC_PEPTIDE"/>
    <property type="match status" value="1"/>
</dbReference>
<evidence type="ECO:0000256" key="5">
    <source>
        <dbReference type="ARBA" id="ARBA00022702"/>
    </source>
</evidence>
<sequence length="122" mass="13469">MRALSAVMVTLLIVGVSARPSPQLRHLKTLADLLSRDLSSSEELTFWDNLEDLEMPSGPRPRESPLPLDSAQLPPGRAWLRLFGDFMSNQKKFRGRTKKTGVSRGCFGMKLERIGAISGLGC</sequence>
<dbReference type="GO" id="GO:0097746">
    <property type="term" value="P:blood vessel diameter maintenance"/>
    <property type="evidence" value="ECO:0007669"/>
    <property type="project" value="UniProtKB-KW"/>
</dbReference>
<evidence type="ECO:0000313" key="12">
    <source>
        <dbReference type="RefSeq" id="XP_031755498.1"/>
    </source>
</evidence>
<evidence type="ECO:0000256" key="4">
    <source>
        <dbReference type="ARBA" id="ARBA00022685"/>
    </source>
</evidence>
<dbReference type="GO" id="GO:0005576">
    <property type="term" value="C:extracellular region"/>
    <property type="evidence" value="ECO:0007669"/>
    <property type="project" value="UniProtKB-SubCell"/>
</dbReference>
<dbReference type="PRINTS" id="PR00713">
    <property type="entry name" value="CNATPEPTIDE"/>
</dbReference>
<dbReference type="KEGG" id="xtr:116409856"/>
<dbReference type="Xenbase" id="XB-GENE-29095883">
    <property type="gene designation" value="LOC116409856"/>
</dbReference>
<gene>
    <name evidence="11 12 13" type="primary">LOC116409856</name>
</gene>
<evidence type="ECO:0000256" key="7">
    <source>
        <dbReference type="ARBA" id="ARBA00023157"/>
    </source>
</evidence>
<comment type="similarity">
    <text evidence="2 8">Belongs to the natriuretic peptide family.</text>
</comment>
<dbReference type="SMART" id="SM00183">
    <property type="entry name" value="NAT_PEP"/>
    <property type="match status" value="1"/>
</dbReference>
<protein>
    <submittedName>
        <fullName evidence="11 12">C-type natriuretic peptide-like</fullName>
    </submittedName>
</protein>
<dbReference type="AlphaFoldDB" id="A0A8J1JC92"/>
<dbReference type="PANTHER" id="PTHR12167">
    <property type="entry name" value="C-TYPE NATRIURETIC PEPTIDE"/>
    <property type="match status" value="1"/>
</dbReference>
<comment type="subcellular location">
    <subcellularLocation>
        <location evidence="1 8">Secreted</location>
    </subcellularLocation>
</comment>
<evidence type="ECO:0000256" key="8">
    <source>
        <dbReference type="RuleBase" id="RU003686"/>
    </source>
</evidence>
<organism evidence="10 12">
    <name type="scientific">Xenopus tropicalis</name>
    <name type="common">Western clawed frog</name>
    <name type="synonym">Silurana tropicalis</name>
    <dbReference type="NCBI Taxonomy" id="8364"/>
    <lineage>
        <taxon>Eukaryota</taxon>
        <taxon>Metazoa</taxon>
        <taxon>Chordata</taxon>
        <taxon>Craniata</taxon>
        <taxon>Vertebrata</taxon>
        <taxon>Euteleostomi</taxon>
        <taxon>Amphibia</taxon>
        <taxon>Batrachia</taxon>
        <taxon>Anura</taxon>
        <taxon>Pipoidea</taxon>
        <taxon>Pipidae</taxon>
        <taxon>Xenopodinae</taxon>
        <taxon>Xenopus</taxon>
        <taxon>Silurana</taxon>
    </lineage>
</organism>
<keyword evidence="9" id="KW-0732">Signal</keyword>
<proteinExistence type="inferred from homology"/>
<evidence type="ECO:0000313" key="13">
    <source>
        <dbReference type="Xenbase" id="XB-GENE-29095883"/>
    </source>
</evidence>
<dbReference type="GO" id="GO:0005179">
    <property type="term" value="F:hormone activity"/>
    <property type="evidence" value="ECO:0007669"/>
    <property type="project" value="UniProtKB-KW"/>
</dbReference>
<keyword evidence="7" id="KW-1015">Disulfide bond</keyword>
<keyword evidence="5" id="KW-0372">Hormone</keyword>
<evidence type="ECO:0000313" key="10">
    <source>
        <dbReference type="Proteomes" id="UP000008143"/>
    </source>
</evidence>
<dbReference type="PANTHER" id="PTHR12167:SF5">
    <property type="entry name" value="C-TYPE NATRIURETIC PEPTIDE 3-LIKE PRECURSOR"/>
    <property type="match status" value="1"/>
</dbReference>
<reference evidence="11 12" key="1">
    <citation type="submission" date="2025-04" db="UniProtKB">
        <authorList>
            <consortium name="RefSeq"/>
        </authorList>
    </citation>
    <scope>IDENTIFICATION</scope>
    <source>
        <strain evidence="11 12">Nigerian</strain>
        <tissue evidence="11 12">Liver and blood</tissue>
    </source>
</reference>
<keyword evidence="3" id="KW-0964">Secreted</keyword>
<accession>A0A8J1JC92</accession>
<evidence type="ECO:0000256" key="2">
    <source>
        <dbReference type="ARBA" id="ARBA00009041"/>
    </source>
</evidence>
<feature type="chain" id="PRO_5044692283" evidence="9">
    <location>
        <begin position="19"/>
        <end position="122"/>
    </location>
</feature>
<dbReference type="Pfam" id="PF00212">
    <property type="entry name" value="ANP"/>
    <property type="match status" value="1"/>
</dbReference>
<dbReference type="InterPro" id="IPR002406">
    <property type="entry name" value="C_natriurtcpep"/>
</dbReference>
<feature type="signal peptide" evidence="9">
    <location>
        <begin position="1"/>
        <end position="18"/>
    </location>
</feature>
<evidence type="ECO:0000256" key="6">
    <source>
        <dbReference type="ARBA" id="ARBA00022858"/>
    </source>
</evidence>
<name>A0A8J1JC92_XENTR</name>
<dbReference type="OMA" id="MPPNRAW"/>
<dbReference type="AGR" id="Xenbase:XB-GENE-29095883"/>
<evidence type="ECO:0000256" key="9">
    <source>
        <dbReference type="SAM" id="SignalP"/>
    </source>
</evidence>
<evidence type="ECO:0000313" key="11">
    <source>
        <dbReference type="RefSeq" id="XP_031755497.1"/>
    </source>
</evidence>
<dbReference type="InterPro" id="IPR030480">
    <property type="entry name" value="Natr_peptide_CS"/>
</dbReference>
<keyword evidence="10" id="KW-1185">Reference proteome</keyword>